<protein>
    <submittedName>
        <fullName evidence="1">WGS project CBMG000000000 data, contig CS5907-c003188</fullName>
    </submittedName>
</protein>
<accession>A0A090M9Y9</accession>
<gene>
    <name evidence="1" type="ORF">BN851_0133820</name>
</gene>
<comment type="caution">
    <text evidence="1">The sequence shown here is derived from an EMBL/GenBank/DDBJ whole genome shotgun (WGS) entry which is preliminary data.</text>
</comment>
<dbReference type="AlphaFoldDB" id="A0A090M9Y9"/>
<organism evidence="1">
    <name type="scientific">Fusarium acuminatum CS5907</name>
    <dbReference type="NCBI Taxonomy" id="1318461"/>
    <lineage>
        <taxon>Eukaryota</taxon>
        <taxon>Fungi</taxon>
        <taxon>Dikarya</taxon>
        <taxon>Ascomycota</taxon>
        <taxon>Pezizomycotina</taxon>
        <taxon>Sordariomycetes</taxon>
        <taxon>Hypocreomycetidae</taxon>
        <taxon>Hypocreales</taxon>
        <taxon>Nectriaceae</taxon>
        <taxon>Fusarium</taxon>
        <taxon>Fusarium tricinctum species complex</taxon>
    </lineage>
</organism>
<reference evidence="1" key="1">
    <citation type="submission" date="2013-05" db="EMBL/GenBank/DDBJ databases">
        <title>Draft genome sequences of six wheat associated Fusarium spp. isolates.</title>
        <authorList>
            <person name="Moolhuijzen P.M."/>
            <person name="Manners J.M."/>
            <person name="Wilcox S."/>
            <person name="Bellgard M.I."/>
            <person name="Gardiner D.M."/>
        </authorList>
    </citation>
    <scope>NUCLEOTIDE SEQUENCE</scope>
    <source>
        <strain evidence="1">CS5907</strain>
    </source>
</reference>
<evidence type="ECO:0000313" key="1">
    <source>
        <dbReference type="EMBL" id="CEG03919.1"/>
    </source>
</evidence>
<sequence>MHACGTTCAVPHETASCLEELKRTLLVRCELAAMTASSMRRPEFKKFKLSGDFGGFATVTSISSVPTSLNPVPRPT</sequence>
<dbReference type="EMBL" id="CBMG010003167">
    <property type="protein sequence ID" value="CEG03919.1"/>
    <property type="molecule type" value="Genomic_DNA"/>
</dbReference>
<proteinExistence type="predicted"/>
<name>A0A090M9Y9_9HYPO</name>